<keyword evidence="2" id="KW-1133">Transmembrane helix</keyword>
<feature type="transmembrane region" description="Helical" evidence="2">
    <location>
        <begin position="349"/>
        <end position="372"/>
    </location>
</feature>
<proteinExistence type="predicted"/>
<evidence type="ECO:0000256" key="1">
    <source>
        <dbReference type="SAM" id="MobiDB-lite"/>
    </source>
</evidence>
<feature type="region of interest" description="Disordered" evidence="1">
    <location>
        <begin position="93"/>
        <end position="156"/>
    </location>
</feature>
<dbReference type="Pfam" id="PF11204">
    <property type="entry name" value="DUF2985"/>
    <property type="match status" value="1"/>
</dbReference>
<protein>
    <recommendedName>
        <fullName evidence="5">Alpha-L-rhamnosidase C</fullName>
    </recommendedName>
</protein>
<organism evidence="3 4">
    <name type="scientific">Colletotrichum sojae</name>
    <dbReference type="NCBI Taxonomy" id="2175907"/>
    <lineage>
        <taxon>Eukaryota</taxon>
        <taxon>Fungi</taxon>
        <taxon>Dikarya</taxon>
        <taxon>Ascomycota</taxon>
        <taxon>Pezizomycotina</taxon>
        <taxon>Sordariomycetes</taxon>
        <taxon>Hypocreomycetidae</taxon>
        <taxon>Glomerellales</taxon>
        <taxon>Glomerellaceae</taxon>
        <taxon>Colletotrichum</taxon>
        <taxon>Colletotrichum orchidearum species complex</taxon>
    </lineage>
</organism>
<gene>
    <name evidence="3" type="ORF">CSOJ01_07653</name>
</gene>
<dbReference type="PANTHER" id="PTHR35872:SF1">
    <property type="entry name" value="ALPHA-L-RHAMNOSIDASE C"/>
    <property type="match status" value="1"/>
</dbReference>
<feature type="compositionally biased region" description="Low complexity" evidence="1">
    <location>
        <begin position="96"/>
        <end position="106"/>
    </location>
</feature>
<sequence length="391" mass="43178">MADPPPPLNEGIVGRVRGASLSLINSNPQLGMWQAAGTAIAQAPNLTELRDAESGGGNIAFNAQGHSARYATQDRHGELELVRLSTAAAPIEGSIQQSQQQQTQSQRPEFSNVFADKKDAPREADGSADEDRTLMGGNFQNDAGGGPDPSQQFRRRQSLYERHAAAEKADWKTTASNGLKAFWKFFLTPSGFIITIYCLNIVGWGAMLFFLLINAAPAMNHPSADDVNSPRKIWLEIDSQILNALFCVTGFGLAPWRFRDFYHFVRAAGFRDRAAMRKLAGQNKGWFRPPDWTFDNDAKGRAPTFTDQTAPPTALWKLGFTTSMMVLNTFLQAVLSFFMWHYNRIDRPGWATGTFIGLGCGVAMAAGVMSWWEGRKVKKIEGPEVKLVQEV</sequence>
<evidence type="ECO:0000256" key="2">
    <source>
        <dbReference type="SAM" id="Phobius"/>
    </source>
</evidence>
<dbReference type="InterPro" id="IPR021369">
    <property type="entry name" value="DUF2985"/>
</dbReference>
<keyword evidence="2" id="KW-0812">Transmembrane</keyword>
<feature type="transmembrane region" description="Helical" evidence="2">
    <location>
        <begin position="325"/>
        <end position="343"/>
    </location>
</feature>
<feature type="compositionally biased region" description="Basic and acidic residues" evidence="1">
    <location>
        <begin position="115"/>
        <end position="133"/>
    </location>
</feature>
<name>A0A8H6J824_9PEZI</name>
<dbReference type="Proteomes" id="UP000652219">
    <property type="component" value="Unassembled WGS sequence"/>
</dbReference>
<feature type="transmembrane region" description="Helical" evidence="2">
    <location>
        <begin position="192"/>
        <end position="213"/>
    </location>
</feature>
<keyword evidence="4" id="KW-1185">Reference proteome</keyword>
<dbReference type="EMBL" id="WIGN01000121">
    <property type="protein sequence ID" value="KAF6808240.1"/>
    <property type="molecule type" value="Genomic_DNA"/>
</dbReference>
<dbReference type="AlphaFoldDB" id="A0A8H6J824"/>
<keyword evidence="2" id="KW-0472">Membrane</keyword>
<dbReference type="PANTHER" id="PTHR35872">
    <property type="entry name" value="INTEGRAL MEMBRANE PROTEIN (AFU_ORTHOLOGUE AFUA_5G07110)"/>
    <property type="match status" value="1"/>
</dbReference>
<reference evidence="3 4" key="1">
    <citation type="journal article" date="2020" name="Phytopathology">
        <title>Genome Sequence Resources of Colletotrichum truncatum, C. plurivorum, C. musicola, and C. sojae: Four Species Pathogenic to Soybean (Glycine max).</title>
        <authorList>
            <person name="Rogerio F."/>
            <person name="Boufleur T.R."/>
            <person name="Ciampi-Guillardi M."/>
            <person name="Sukno S.A."/>
            <person name="Thon M.R."/>
            <person name="Massola Junior N.S."/>
            <person name="Baroncelli R."/>
        </authorList>
    </citation>
    <scope>NUCLEOTIDE SEQUENCE [LARGE SCALE GENOMIC DNA]</scope>
    <source>
        <strain evidence="3 4">LFN0009</strain>
    </source>
</reference>
<evidence type="ECO:0008006" key="5">
    <source>
        <dbReference type="Google" id="ProtNLM"/>
    </source>
</evidence>
<accession>A0A8H6J824</accession>
<evidence type="ECO:0000313" key="4">
    <source>
        <dbReference type="Proteomes" id="UP000652219"/>
    </source>
</evidence>
<comment type="caution">
    <text evidence="3">The sequence shown here is derived from an EMBL/GenBank/DDBJ whole genome shotgun (WGS) entry which is preliminary data.</text>
</comment>
<evidence type="ECO:0000313" key="3">
    <source>
        <dbReference type="EMBL" id="KAF6808240.1"/>
    </source>
</evidence>